<gene>
    <name evidence="2" type="ORF">FZC74_07330</name>
</gene>
<name>A0AA95B6Q7_9BACI</name>
<keyword evidence="1" id="KW-0472">Membrane</keyword>
<feature type="transmembrane region" description="Helical" evidence="1">
    <location>
        <begin position="200"/>
        <end position="221"/>
    </location>
</feature>
<evidence type="ECO:0008006" key="4">
    <source>
        <dbReference type="Google" id="ProtNLM"/>
    </source>
</evidence>
<keyword evidence="1" id="KW-0812">Transmembrane</keyword>
<evidence type="ECO:0000256" key="1">
    <source>
        <dbReference type="SAM" id="Phobius"/>
    </source>
</evidence>
<organism evidence="2 3">
    <name type="scientific">Sutcliffiella horikoshii</name>
    <dbReference type="NCBI Taxonomy" id="79883"/>
    <lineage>
        <taxon>Bacteria</taxon>
        <taxon>Bacillati</taxon>
        <taxon>Bacillota</taxon>
        <taxon>Bacilli</taxon>
        <taxon>Bacillales</taxon>
        <taxon>Bacillaceae</taxon>
        <taxon>Sutcliffiella</taxon>
    </lineage>
</organism>
<protein>
    <recommendedName>
        <fullName evidence="4">Polysaccharide chain length determinant N-terminal domain-containing protein</fullName>
    </recommendedName>
</protein>
<sequence length="226" mass="25751">MENILNLLINRIKKSIPLLIIIPLLLAGLGYFFEMKTEPVVSYAAKAKIELGYYEDRMNNAETVKRHITGNTFLKSTFPEYEPEELEALRSGIVINTLSDTTIELIYRSDNEEEVEEGLERLVDAFLAEDNELYEARSSINKNGIKDYTEEEVSNETKVEKLSETIILQKELLTLYPAELTEPVMVSESRSEDFSNKKRAVLGGLIGVTIVFGYIVVPLLFREEDM</sequence>
<dbReference type="AlphaFoldDB" id="A0AA95B6Q7"/>
<proteinExistence type="predicted"/>
<dbReference type="RefSeq" id="WP_148965435.1">
    <property type="nucleotide sequence ID" value="NZ_VTEU01000002.1"/>
</dbReference>
<feature type="transmembrane region" description="Helical" evidence="1">
    <location>
        <begin position="15"/>
        <end position="33"/>
    </location>
</feature>
<dbReference type="Proteomes" id="UP000323393">
    <property type="component" value="Unassembled WGS sequence"/>
</dbReference>
<comment type="caution">
    <text evidence="2">The sequence shown here is derived from an EMBL/GenBank/DDBJ whole genome shotgun (WGS) entry which is preliminary data.</text>
</comment>
<evidence type="ECO:0000313" key="2">
    <source>
        <dbReference type="EMBL" id="TYS59958.1"/>
    </source>
</evidence>
<evidence type="ECO:0000313" key="3">
    <source>
        <dbReference type="Proteomes" id="UP000323393"/>
    </source>
</evidence>
<dbReference type="EMBL" id="VTEU01000002">
    <property type="protein sequence ID" value="TYS59958.1"/>
    <property type="molecule type" value="Genomic_DNA"/>
</dbReference>
<reference evidence="2 3" key="1">
    <citation type="submission" date="2019-08" db="EMBL/GenBank/DDBJ databases">
        <title>Bacillus genomes from the desert of Cuatro Cienegas, Coahuila.</title>
        <authorList>
            <person name="Olmedo-Alvarez G."/>
        </authorList>
    </citation>
    <scope>NUCLEOTIDE SEQUENCE [LARGE SCALE GENOMIC DNA]</scope>
    <source>
        <strain evidence="2 3">CH88_3T</strain>
    </source>
</reference>
<accession>A0AA95B6Q7</accession>
<keyword evidence="1" id="KW-1133">Transmembrane helix</keyword>